<keyword evidence="4" id="KW-0159">Chromosome partition</keyword>
<dbReference type="CDD" id="cd00397">
    <property type="entry name" value="DNA_BRE_C"/>
    <property type="match status" value="1"/>
</dbReference>
<dbReference type="InterPro" id="IPR044068">
    <property type="entry name" value="CB"/>
</dbReference>
<evidence type="ECO:0000259" key="11">
    <source>
        <dbReference type="PROSITE" id="PS51900"/>
    </source>
</evidence>
<dbReference type="GO" id="GO:0006310">
    <property type="term" value="P:DNA recombination"/>
    <property type="evidence" value="ECO:0007669"/>
    <property type="project" value="UniProtKB-KW"/>
</dbReference>
<keyword evidence="6 9" id="KW-0238">DNA-binding</keyword>
<organism evidence="12 13">
    <name type="scientific">Laribacter hongkongensis</name>
    <dbReference type="NCBI Taxonomy" id="168471"/>
    <lineage>
        <taxon>Bacteria</taxon>
        <taxon>Pseudomonadati</taxon>
        <taxon>Pseudomonadota</taxon>
        <taxon>Betaproteobacteria</taxon>
        <taxon>Neisseriales</taxon>
        <taxon>Aquaspirillaceae</taxon>
        <taxon>Laribacter</taxon>
    </lineage>
</organism>
<feature type="domain" description="Core-binding (CB)" evidence="11">
    <location>
        <begin position="36"/>
        <end position="141"/>
    </location>
</feature>
<dbReference type="GO" id="GO:0007059">
    <property type="term" value="P:chromosome segregation"/>
    <property type="evidence" value="ECO:0007669"/>
    <property type="project" value="UniProtKB-KW"/>
</dbReference>
<evidence type="ECO:0000256" key="1">
    <source>
        <dbReference type="ARBA" id="ARBA00004496"/>
    </source>
</evidence>
<evidence type="ECO:0000256" key="8">
    <source>
        <dbReference type="ARBA" id="ARBA00023306"/>
    </source>
</evidence>
<dbReference type="GO" id="GO:0051301">
    <property type="term" value="P:cell division"/>
    <property type="evidence" value="ECO:0007669"/>
    <property type="project" value="UniProtKB-KW"/>
</dbReference>
<dbReference type="Proteomes" id="UP000197424">
    <property type="component" value="Chromosome"/>
</dbReference>
<dbReference type="InterPro" id="IPR002104">
    <property type="entry name" value="Integrase_catalytic"/>
</dbReference>
<evidence type="ECO:0000256" key="7">
    <source>
        <dbReference type="ARBA" id="ARBA00023172"/>
    </source>
</evidence>
<dbReference type="EMBL" id="CP022115">
    <property type="protein sequence ID" value="ASJ25014.1"/>
    <property type="molecule type" value="Genomic_DNA"/>
</dbReference>
<dbReference type="InterPro" id="IPR010998">
    <property type="entry name" value="Integrase_recombinase_N"/>
</dbReference>
<evidence type="ECO:0000256" key="6">
    <source>
        <dbReference type="ARBA" id="ARBA00023125"/>
    </source>
</evidence>
<evidence type="ECO:0000313" key="13">
    <source>
        <dbReference type="Proteomes" id="UP000197424"/>
    </source>
</evidence>
<evidence type="ECO:0000256" key="3">
    <source>
        <dbReference type="ARBA" id="ARBA00022618"/>
    </source>
</evidence>
<name>A0A248LKN5_9NEIS</name>
<dbReference type="GO" id="GO:0003677">
    <property type="term" value="F:DNA binding"/>
    <property type="evidence" value="ECO:0007669"/>
    <property type="project" value="UniProtKB-UniRule"/>
</dbReference>
<dbReference type="OrthoDB" id="8610787at2"/>
<dbReference type="InterPro" id="IPR011010">
    <property type="entry name" value="DNA_brk_join_enz"/>
</dbReference>
<dbReference type="PANTHER" id="PTHR30349:SF77">
    <property type="entry name" value="TYROSINE RECOMBINASE XERC"/>
    <property type="match status" value="1"/>
</dbReference>
<evidence type="ECO:0000256" key="9">
    <source>
        <dbReference type="PROSITE-ProRule" id="PRU01248"/>
    </source>
</evidence>
<dbReference type="RefSeq" id="WP_088861054.1">
    <property type="nucleotide sequence ID" value="NZ_CP022115.1"/>
</dbReference>
<keyword evidence="8" id="KW-0131">Cell cycle</keyword>
<evidence type="ECO:0000259" key="10">
    <source>
        <dbReference type="PROSITE" id="PS51898"/>
    </source>
</evidence>
<dbReference type="Gene3D" id="1.10.150.130">
    <property type="match status" value="1"/>
</dbReference>
<dbReference type="Gene3D" id="1.10.443.10">
    <property type="entry name" value="Intergrase catalytic core"/>
    <property type="match status" value="1"/>
</dbReference>
<proteinExistence type="predicted"/>
<dbReference type="InterPro" id="IPR050090">
    <property type="entry name" value="Tyrosine_recombinase_XerCD"/>
</dbReference>
<dbReference type="PROSITE" id="PS51900">
    <property type="entry name" value="CB"/>
    <property type="match status" value="1"/>
</dbReference>
<dbReference type="Pfam" id="PF00589">
    <property type="entry name" value="Phage_integrase"/>
    <property type="match status" value="1"/>
</dbReference>
<dbReference type="PROSITE" id="PS51898">
    <property type="entry name" value="TYR_RECOMBINASE"/>
    <property type="match status" value="1"/>
</dbReference>
<evidence type="ECO:0000256" key="4">
    <source>
        <dbReference type="ARBA" id="ARBA00022829"/>
    </source>
</evidence>
<dbReference type="PANTHER" id="PTHR30349">
    <property type="entry name" value="PHAGE INTEGRASE-RELATED"/>
    <property type="match status" value="1"/>
</dbReference>
<protein>
    <submittedName>
        <fullName evidence="12">Integrase</fullName>
    </submittedName>
</protein>
<gene>
    <name evidence="12" type="ORF">LHGZ1_2183</name>
</gene>
<evidence type="ECO:0000256" key="2">
    <source>
        <dbReference type="ARBA" id="ARBA00022490"/>
    </source>
</evidence>
<sequence>MTHLTYPGMIPPARLDNEPLLPPAFGSTRPKLIAAEDDVAAIMTWLREFEDSPNTLINYRKEARRLLMWAGELRQKGLVQLNREDLLDYQRFLANPQPASRWVGPRHPYGHPEWRPFNGPLKPSSIKQSLTILGAMFKYLCDAGYMQANPLSLSRRKSAGVIANAPLERYLEINVWETVLDELDALPVDSEREIAHFERARWLFQLLYLTGARRSEVARATMGDIFRRNGLWWWRVIGKGGKYGDIPVSEELLDALQRYRDHLGLASLPATGEATPLVCRMIGRGQYSTLSPTAIYLIVKQVFQQVATVVRQRDPQLAAKLQHASTHWLRHTSASHQLDAGVPLLVVSQNLRHASIQTTRKYLHTEDDARHEATQALLLRRRRPA</sequence>
<accession>A0A248LKN5</accession>
<dbReference type="SUPFAM" id="SSF56349">
    <property type="entry name" value="DNA breaking-rejoining enzymes"/>
    <property type="match status" value="1"/>
</dbReference>
<reference evidence="13" key="1">
    <citation type="submission" date="2017-06" db="EMBL/GenBank/DDBJ databases">
        <title>Whole genome sequence of Laribacter hongkongensis LHGZ1.</title>
        <authorList>
            <person name="Chen D."/>
            <person name="Wu H."/>
            <person name="Chen J."/>
        </authorList>
    </citation>
    <scope>NUCLEOTIDE SEQUENCE [LARGE SCALE GENOMIC DNA]</scope>
    <source>
        <strain evidence="13">LHGZ1</strain>
    </source>
</reference>
<keyword evidence="5" id="KW-0229">DNA integration</keyword>
<dbReference type="GO" id="GO:0015074">
    <property type="term" value="P:DNA integration"/>
    <property type="evidence" value="ECO:0007669"/>
    <property type="project" value="UniProtKB-KW"/>
</dbReference>
<keyword evidence="3" id="KW-0132">Cell division</keyword>
<dbReference type="InterPro" id="IPR013762">
    <property type="entry name" value="Integrase-like_cat_sf"/>
</dbReference>
<dbReference type="AlphaFoldDB" id="A0A248LKN5"/>
<keyword evidence="7" id="KW-0233">DNA recombination</keyword>
<evidence type="ECO:0000256" key="5">
    <source>
        <dbReference type="ARBA" id="ARBA00022908"/>
    </source>
</evidence>
<feature type="domain" description="Tyr recombinase" evidence="10">
    <location>
        <begin position="166"/>
        <end position="377"/>
    </location>
</feature>
<comment type="subcellular location">
    <subcellularLocation>
        <location evidence="1">Cytoplasm</location>
    </subcellularLocation>
</comment>
<evidence type="ECO:0000313" key="12">
    <source>
        <dbReference type="EMBL" id="ASJ25014.1"/>
    </source>
</evidence>
<dbReference type="GO" id="GO:0005737">
    <property type="term" value="C:cytoplasm"/>
    <property type="evidence" value="ECO:0007669"/>
    <property type="project" value="UniProtKB-SubCell"/>
</dbReference>
<keyword evidence="2" id="KW-0963">Cytoplasm</keyword>